<name>A0A2M6WM52_9BACT</name>
<sequence>MPTLDLLRLLAFASDPDCSMELRAKICAKLKKTVLPSCFSEAFRRLIEKIFERPDQIQNSAFVLCLLCGDPPKNWQPHMLFADPPNLPTD</sequence>
<accession>A0A2M6WM52</accession>
<proteinExistence type="predicted"/>
<protein>
    <submittedName>
        <fullName evidence="1">Uncharacterized protein</fullName>
    </submittedName>
</protein>
<dbReference type="EMBL" id="PFAS01000035">
    <property type="protein sequence ID" value="PIT93849.1"/>
    <property type="molecule type" value="Genomic_DNA"/>
</dbReference>
<dbReference type="AlphaFoldDB" id="A0A2M6WM52"/>
<organism evidence="1 2">
    <name type="scientific">Candidatus Falkowbacteria bacterium CG10_big_fil_rev_8_21_14_0_10_43_11</name>
    <dbReference type="NCBI Taxonomy" id="1974568"/>
    <lineage>
        <taxon>Bacteria</taxon>
        <taxon>Candidatus Falkowiibacteriota</taxon>
    </lineage>
</organism>
<gene>
    <name evidence="1" type="ORF">COU00_02140</name>
</gene>
<evidence type="ECO:0000313" key="2">
    <source>
        <dbReference type="Proteomes" id="UP000229335"/>
    </source>
</evidence>
<reference evidence="2" key="1">
    <citation type="submission" date="2017-09" db="EMBL/GenBank/DDBJ databases">
        <title>Depth-based differentiation of microbial function through sediment-hosted aquifers and enrichment of novel symbionts in the deep terrestrial subsurface.</title>
        <authorList>
            <person name="Probst A.J."/>
            <person name="Ladd B."/>
            <person name="Jarett J.K."/>
            <person name="Geller-Mcgrath D.E."/>
            <person name="Sieber C.M.K."/>
            <person name="Emerson J.B."/>
            <person name="Anantharaman K."/>
            <person name="Thomas B.C."/>
            <person name="Malmstrom R."/>
            <person name="Stieglmeier M."/>
            <person name="Klingl A."/>
            <person name="Woyke T."/>
            <person name="Ryan C.M."/>
            <person name="Banfield J.F."/>
        </authorList>
    </citation>
    <scope>NUCLEOTIDE SEQUENCE [LARGE SCALE GENOMIC DNA]</scope>
</reference>
<dbReference type="Proteomes" id="UP000229335">
    <property type="component" value="Unassembled WGS sequence"/>
</dbReference>
<comment type="caution">
    <text evidence="1">The sequence shown here is derived from an EMBL/GenBank/DDBJ whole genome shotgun (WGS) entry which is preliminary data.</text>
</comment>
<evidence type="ECO:0000313" key="1">
    <source>
        <dbReference type="EMBL" id="PIT93849.1"/>
    </source>
</evidence>